<proteinExistence type="predicted"/>
<keyword evidence="2" id="KW-1185">Reference proteome</keyword>
<reference evidence="1 2" key="1">
    <citation type="journal article" date="2018" name="Mol. Biol. Evol.">
        <title>Broad Genomic Sampling Reveals a Smut Pathogenic Ancestry of the Fungal Clade Ustilaginomycotina.</title>
        <authorList>
            <person name="Kijpornyongpan T."/>
            <person name="Mondo S.J."/>
            <person name="Barry K."/>
            <person name="Sandor L."/>
            <person name="Lee J."/>
            <person name="Lipzen A."/>
            <person name="Pangilinan J."/>
            <person name="LaButti K."/>
            <person name="Hainaut M."/>
            <person name="Henrissat B."/>
            <person name="Grigoriev I.V."/>
            <person name="Spatafora J.W."/>
            <person name="Aime M.C."/>
        </authorList>
    </citation>
    <scope>NUCLEOTIDE SEQUENCE [LARGE SCALE GENOMIC DNA]</scope>
    <source>
        <strain evidence="1 2">SA 807</strain>
    </source>
</reference>
<evidence type="ECO:0000313" key="1">
    <source>
        <dbReference type="EMBL" id="PWN50456.1"/>
    </source>
</evidence>
<dbReference type="Proteomes" id="UP000245626">
    <property type="component" value="Unassembled WGS sequence"/>
</dbReference>
<sequence>MIMDRQDSSTVAVPPQHSPSIKQESPKSIAPPVKRKRVRIPKSCIPCLRGKRACDRERPACGRCVRAGQAVECSYDSRLETISSHRSKKLKGEKNDDSDDSSDQESHEILKLRQQLRASEQIVKELQMQLERGRLGSSDMRRASGSDTRRQRSPNYSPEQSHPRSVSHLEEHSKALQGPSPSDGLLMLAEISRSERASEMYRQASSSSSSWNVGHHSTSATAARNSEWPVETTPRSANGAYLARIRASSGTVDANTNSRGRNSLSPSTERSGTPVEDVKSPRNMNGQHIYFGDGAANYPALREL</sequence>
<evidence type="ECO:0000313" key="2">
    <source>
        <dbReference type="Proteomes" id="UP000245626"/>
    </source>
</evidence>
<protein>
    <submittedName>
        <fullName evidence="1">Uncharacterized protein</fullName>
    </submittedName>
</protein>
<gene>
    <name evidence="1" type="ORF">IE53DRAFT_95166</name>
</gene>
<name>A0ACD0NXC9_9BASI</name>
<dbReference type="EMBL" id="KZ819930">
    <property type="protein sequence ID" value="PWN50456.1"/>
    <property type="molecule type" value="Genomic_DNA"/>
</dbReference>
<accession>A0ACD0NXC9</accession>
<organism evidence="1 2">
    <name type="scientific">Violaceomyces palustris</name>
    <dbReference type="NCBI Taxonomy" id="1673888"/>
    <lineage>
        <taxon>Eukaryota</taxon>
        <taxon>Fungi</taxon>
        <taxon>Dikarya</taxon>
        <taxon>Basidiomycota</taxon>
        <taxon>Ustilaginomycotina</taxon>
        <taxon>Ustilaginomycetes</taxon>
        <taxon>Violaceomycetales</taxon>
        <taxon>Violaceomycetaceae</taxon>
        <taxon>Violaceomyces</taxon>
    </lineage>
</organism>